<keyword evidence="2" id="KW-1185">Reference proteome</keyword>
<evidence type="ECO:0000313" key="2">
    <source>
        <dbReference type="Proteomes" id="UP001163603"/>
    </source>
</evidence>
<comment type="caution">
    <text evidence="1">The sequence shown here is derived from an EMBL/GenBank/DDBJ whole genome shotgun (WGS) entry which is preliminary data.</text>
</comment>
<gene>
    <name evidence="1" type="ORF">Pint_05899</name>
</gene>
<accession>A0ACC0Z422</accession>
<dbReference type="Proteomes" id="UP001163603">
    <property type="component" value="Chromosome 3"/>
</dbReference>
<organism evidence="1 2">
    <name type="scientific">Pistacia integerrima</name>
    <dbReference type="NCBI Taxonomy" id="434235"/>
    <lineage>
        <taxon>Eukaryota</taxon>
        <taxon>Viridiplantae</taxon>
        <taxon>Streptophyta</taxon>
        <taxon>Embryophyta</taxon>
        <taxon>Tracheophyta</taxon>
        <taxon>Spermatophyta</taxon>
        <taxon>Magnoliopsida</taxon>
        <taxon>eudicotyledons</taxon>
        <taxon>Gunneridae</taxon>
        <taxon>Pentapetalae</taxon>
        <taxon>rosids</taxon>
        <taxon>malvids</taxon>
        <taxon>Sapindales</taxon>
        <taxon>Anacardiaceae</taxon>
        <taxon>Pistacia</taxon>
    </lineage>
</organism>
<sequence length="844" mass="93288">MAAPKPRSSRSTSLRDSMESEKLESTTSWDALEWTKVESVTRTVSHAYLDILLEAEQVVVEEYGVVLVNTDEAGTLIVTNYRILFLSEGTRDIIALGTIPLATIEKFSKTVAKIQSAPRHTDKSPSRRLLQVIGKDMRIIVFGFRPRTKQRRAVYDALVRCTKPTRIWDIYAFVSGPSKYSNTSPKVRLLNEYFRLLGRSSYCASMDMIEDGSYRISNELWRITDVNSTYSLCQSYPFALIIPKSISDQEVLQGSSFRARCRLPVISWCHPGTGAVLARSSQPLVGLMMNMRSNADEKLVAALCTQLASRGVARRKLYIADARPRKNALANGAMGGGSESSSHYFQSEIVFFGIDNIHAMRESFARLRDYLDTHGSTSSDGMSSFLRHGGWTWGGGNLSSMSASVSTLGDSGWLIHVQSVLAGSAWIAARIALESASVLVHCSDGWDRTTQLVSLANLLLDPYYRTFSGFQALVEKDWLAFGHPFSDRVGMPSLSGSGDMPFELSRQSSTGSFSSSPMRQTSGSFSSQAPSASHGQNNYSPIFLQWVDCVSQLLRMYPSAFEFSSAFLVDFLDCVLSCRFGNFLCNSEKERQQCGVYEACGCLWKYLADLRSSEERAHAHYNLFYDPLKHNGPLLPPAAALAPTLWPRFHLRWACAAEAQAGELDTQFRDMTVKFSELKKAKEVAEKKSRETATAVESLTAELRNEKQLRSTAMNLAKKASKESAAIKRAIEALGCKVHFASTGDCAVGIESNPTESQMKVSDGTVQHTEISDFSVSVTVMDDSVSRNPIGQVCEALCPLRTREGGCRWPDAGCAQLGSQFVGLKANFDAFDRLSIYDGYFQSE</sequence>
<name>A0ACC0Z422_9ROSI</name>
<protein>
    <submittedName>
        <fullName evidence="1">Uncharacterized protein</fullName>
    </submittedName>
</protein>
<proteinExistence type="predicted"/>
<evidence type="ECO:0000313" key="1">
    <source>
        <dbReference type="EMBL" id="KAJ0045012.1"/>
    </source>
</evidence>
<dbReference type="EMBL" id="CM047738">
    <property type="protein sequence ID" value="KAJ0045012.1"/>
    <property type="molecule type" value="Genomic_DNA"/>
</dbReference>
<reference evidence="2" key="1">
    <citation type="journal article" date="2023" name="G3 (Bethesda)">
        <title>Genome assembly and association tests identify interacting loci associated with vigor, precocity, and sex in interspecific pistachio rootstocks.</title>
        <authorList>
            <person name="Palmer W."/>
            <person name="Jacygrad E."/>
            <person name="Sagayaradj S."/>
            <person name="Cavanaugh K."/>
            <person name="Han R."/>
            <person name="Bertier L."/>
            <person name="Beede B."/>
            <person name="Kafkas S."/>
            <person name="Golino D."/>
            <person name="Preece J."/>
            <person name="Michelmore R."/>
        </authorList>
    </citation>
    <scope>NUCLEOTIDE SEQUENCE [LARGE SCALE GENOMIC DNA]</scope>
</reference>